<keyword evidence="9" id="KW-1185">Reference proteome</keyword>
<feature type="transmembrane region" description="Helical" evidence="6">
    <location>
        <begin position="180"/>
        <end position="208"/>
    </location>
</feature>
<comment type="caution">
    <text evidence="8">The sequence shown here is derived from an EMBL/GenBank/DDBJ whole genome shotgun (WGS) entry which is preliminary data.</text>
</comment>
<evidence type="ECO:0000256" key="4">
    <source>
        <dbReference type="ARBA" id="ARBA00023136"/>
    </source>
</evidence>
<dbReference type="Pfam" id="PF20684">
    <property type="entry name" value="Fung_rhodopsin"/>
    <property type="match status" value="1"/>
</dbReference>
<name>A0A4Z0YRG1_9PEZI</name>
<dbReference type="OrthoDB" id="5329176at2759"/>
<feature type="transmembrane region" description="Helical" evidence="6">
    <location>
        <begin position="107"/>
        <end position="126"/>
    </location>
</feature>
<keyword evidence="4 6" id="KW-0472">Membrane</keyword>
<dbReference type="PANTHER" id="PTHR33048">
    <property type="entry name" value="PTH11-LIKE INTEGRAL MEMBRANE PROTEIN (AFU_ORTHOLOGUE AFUA_5G11245)"/>
    <property type="match status" value="1"/>
</dbReference>
<accession>A0A4Z0YRG1</accession>
<feature type="transmembrane region" description="Helical" evidence="6">
    <location>
        <begin position="138"/>
        <end position="160"/>
    </location>
</feature>
<protein>
    <recommendedName>
        <fullName evidence="7">Rhodopsin domain-containing protein</fullName>
    </recommendedName>
</protein>
<dbReference type="InterPro" id="IPR052337">
    <property type="entry name" value="SAT4-like"/>
</dbReference>
<proteinExistence type="inferred from homology"/>
<evidence type="ECO:0000313" key="8">
    <source>
        <dbReference type="EMBL" id="TGJ81755.1"/>
    </source>
</evidence>
<feature type="transmembrane region" description="Helical" evidence="6">
    <location>
        <begin position="20"/>
        <end position="42"/>
    </location>
</feature>
<dbReference type="PANTHER" id="PTHR33048:SF146">
    <property type="entry name" value="INTEGRAL MEMBRANE PROTEIN"/>
    <property type="match status" value="1"/>
</dbReference>
<dbReference type="Proteomes" id="UP000297716">
    <property type="component" value="Unassembled WGS sequence"/>
</dbReference>
<keyword evidence="3 6" id="KW-1133">Transmembrane helix</keyword>
<sequence length="344" mass="38752">MSTAPIVFDPDLPDISTGQSIIIADIIFTVLIILSTGTRIVSRFHSAAPFGIENYMILLGLTNSASAFNLTTNALEFRSVHSGFGRHLQFLTDAQERDVRRYSQYNILFAILSLWAIKISICFFILGLIRDTHNRSRWILYGLILVTTVGSLIQSVFWGTQAQPLEKLWNPEIPGTHASPTTLVITISLFTAIFSITDLFYAVSPIYFFGRLQMDLKKKLIVIGLTGSGLVVFAVSIVRVAYVRNFFAADFTWALPKVYLFTIFERNLAELIADLPAVYPEIHRRYRQLMKWRKTIGPSQQSIDCGHPDLQNDSQCAIITIGSRETRPSKSLQLSELSKHGEDR</sequence>
<dbReference type="GO" id="GO:0016020">
    <property type="term" value="C:membrane"/>
    <property type="evidence" value="ECO:0007669"/>
    <property type="project" value="UniProtKB-SubCell"/>
</dbReference>
<feature type="transmembrane region" description="Helical" evidence="6">
    <location>
        <begin position="220"/>
        <end position="242"/>
    </location>
</feature>
<organism evidence="8 9">
    <name type="scientific">Xylaria hypoxylon</name>
    <dbReference type="NCBI Taxonomy" id="37992"/>
    <lineage>
        <taxon>Eukaryota</taxon>
        <taxon>Fungi</taxon>
        <taxon>Dikarya</taxon>
        <taxon>Ascomycota</taxon>
        <taxon>Pezizomycotina</taxon>
        <taxon>Sordariomycetes</taxon>
        <taxon>Xylariomycetidae</taxon>
        <taxon>Xylariales</taxon>
        <taxon>Xylariaceae</taxon>
        <taxon>Xylaria</taxon>
    </lineage>
</organism>
<feature type="transmembrane region" description="Helical" evidence="6">
    <location>
        <begin position="54"/>
        <end position="75"/>
    </location>
</feature>
<evidence type="ECO:0000256" key="3">
    <source>
        <dbReference type="ARBA" id="ARBA00022989"/>
    </source>
</evidence>
<evidence type="ECO:0000256" key="5">
    <source>
        <dbReference type="ARBA" id="ARBA00038359"/>
    </source>
</evidence>
<feature type="domain" description="Rhodopsin" evidence="7">
    <location>
        <begin position="39"/>
        <end position="282"/>
    </location>
</feature>
<reference evidence="8 9" key="1">
    <citation type="submission" date="2019-03" db="EMBL/GenBank/DDBJ databases">
        <title>Draft genome sequence of Xylaria hypoxylon DSM 108379, a ubiquitous saprotrophic-parasitic fungi on hardwood.</title>
        <authorList>
            <person name="Buettner E."/>
            <person name="Leonhardt S."/>
            <person name="Gebauer A.M."/>
            <person name="Liers C."/>
            <person name="Hofrichter M."/>
            <person name="Kellner H."/>
        </authorList>
    </citation>
    <scope>NUCLEOTIDE SEQUENCE [LARGE SCALE GENOMIC DNA]</scope>
    <source>
        <strain evidence="8 9">DSM 108379</strain>
    </source>
</reference>
<evidence type="ECO:0000256" key="6">
    <source>
        <dbReference type="SAM" id="Phobius"/>
    </source>
</evidence>
<keyword evidence="2 6" id="KW-0812">Transmembrane</keyword>
<evidence type="ECO:0000313" key="9">
    <source>
        <dbReference type="Proteomes" id="UP000297716"/>
    </source>
</evidence>
<dbReference type="AlphaFoldDB" id="A0A4Z0YRG1"/>
<gene>
    <name evidence="8" type="ORF">E0Z10_g7010</name>
</gene>
<comment type="subcellular location">
    <subcellularLocation>
        <location evidence="1">Membrane</location>
        <topology evidence="1">Multi-pass membrane protein</topology>
    </subcellularLocation>
</comment>
<evidence type="ECO:0000256" key="2">
    <source>
        <dbReference type="ARBA" id="ARBA00022692"/>
    </source>
</evidence>
<dbReference type="InterPro" id="IPR049326">
    <property type="entry name" value="Rhodopsin_dom_fungi"/>
</dbReference>
<dbReference type="EMBL" id="SKBN01000155">
    <property type="protein sequence ID" value="TGJ81755.1"/>
    <property type="molecule type" value="Genomic_DNA"/>
</dbReference>
<comment type="similarity">
    <text evidence="5">Belongs to the SAT4 family.</text>
</comment>
<evidence type="ECO:0000256" key="1">
    <source>
        <dbReference type="ARBA" id="ARBA00004141"/>
    </source>
</evidence>
<evidence type="ECO:0000259" key="7">
    <source>
        <dbReference type="Pfam" id="PF20684"/>
    </source>
</evidence>